<evidence type="ECO:0000259" key="1">
    <source>
        <dbReference type="Pfam" id="PF00134"/>
    </source>
</evidence>
<name>A0A8H4VRV1_9AGAR</name>
<comment type="caution">
    <text evidence="2">The sequence shown here is derived from an EMBL/GenBank/DDBJ whole genome shotgun (WGS) entry which is preliminary data.</text>
</comment>
<gene>
    <name evidence="2" type="ORF">D9613_004979</name>
</gene>
<proteinExistence type="predicted"/>
<accession>A0A8H4VRV1</accession>
<dbReference type="Gene3D" id="1.10.472.10">
    <property type="entry name" value="Cyclin-like"/>
    <property type="match status" value="1"/>
</dbReference>
<dbReference type="InterPro" id="IPR006671">
    <property type="entry name" value="Cyclin_N"/>
</dbReference>
<evidence type="ECO:0000313" key="2">
    <source>
        <dbReference type="EMBL" id="KAF4619782.1"/>
    </source>
</evidence>
<keyword evidence="3" id="KW-1185">Reference proteome</keyword>
<evidence type="ECO:0000313" key="3">
    <source>
        <dbReference type="Proteomes" id="UP000521872"/>
    </source>
</evidence>
<dbReference type="Proteomes" id="UP000521872">
    <property type="component" value="Unassembled WGS sequence"/>
</dbReference>
<sequence length="261" mass="29794">MNTGLVYEYSHLTIDGLDHHLFAELCSTRLTNNHAVFNQHPHTKASWAYDLPQYIANIVYRSQMSMNIAIVALILAERLQDALIRKGICLEHKIEDAGCVWLVSYIVAAKLVHDEQPPLKYWEAVSGNRYKGGDLAQLERQFYSILDWKIQVDKSTFDHNFVDMMDRYLGWLENRSLPAAPPPIYQKTSFLRRQKTPRDDATIKPLLPTVMLLRGETRELIPTINAEEEALFSRAMSHSSPGRGQSGYLSAYKLPLLGVVH</sequence>
<dbReference type="Pfam" id="PF00134">
    <property type="entry name" value="Cyclin_N"/>
    <property type="match status" value="1"/>
</dbReference>
<dbReference type="InterPro" id="IPR013922">
    <property type="entry name" value="Cyclin_PHO80-like"/>
</dbReference>
<dbReference type="PANTHER" id="PTHR15615:SF108">
    <property type="entry name" value="PROTEIN CNPPD1"/>
    <property type="match status" value="1"/>
</dbReference>
<feature type="domain" description="Cyclin N-terminal" evidence="1">
    <location>
        <begin position="29"/>
        <end position="150"/>
    </location>
</feature>
<dbReference type="AlphaFoldDB" id="A0A8H4VRV1"/>
<dbReference type="EMBL" id="JAACJL010000016">
    <property type="protein sequence ID" value="KAF4619782.1"/>
    <property type="molecule type" value="Genomic_DNA"/>
</dbReference>
<dbReference type="GO" id="GO:0019901">
    <property type="term" value="F:protein kinase binding"/>
    <property type="evidence" value="ECO:0007669"/>
    <property type="project" value="InterPro"/>
</dbReference>
<dbReference type="PANTHER" id="PTHR15615">
    <property type="match status" value="1"/>
</dbReference>
<dbReference type="SUPFAM" id="SSF47954">
    <property type="entry name" value="Cyclin-like"/>
    <property type="match status" value="1"/>
</dbReference>
<reference evidence="2 3" key="1">
    <citation type="submission" date="2019-12" db="EMBL/GenBank/DDBJ databases">
        <authorList>
            <person name="Floudas D."/>
            <person name="Bentzer J."/>
            <person name="Ahren D."/>
            <person name="Johansson T."/>
            <person name="Persson P."/>
            <person name="Tunlid A."/>
        </authorList>
    </citation>
    <scope>NUCLEOTIDE SEQUENCE [LARGE SCALE GENOMIC DNA]</scope>
    <source>
        <strain evidence="2 3">CBS 102.39</strain>
    </source>
</reference>
<dbReference type="CDD" id="cd20557">
    <property type="entry name" value="CYCLIN_ScPCL1-like"/>
    <property type="match status" value="1"/>
</dbReference>
<organism evidence="2 3">
    <name type="scientific">Agrocybe pediades</name>
    <dbReference type="NCBI Taxonomy" id="84607"/>
    <lineage>
        <taxon>Eukaryota</taxon>
        <taxon>Fungi</taxon>
        <taxon>Dikarya</taxon>
        <taxon>Basidiomycota</taxon>
        <taxon>Agaricomycotina</taxon>
        <taxon>Agaricomycetes</taxon>
        <taxon>Agaricomycetidae</taxon>
        <taxon>Agaricales</taxon>
        <taxon>Agaricineae</taxon>
        <taxon>Strophariaceae</taxon>
        <taxon>Agrocybe</taxon>
    </lineage>
</organism>
<protein>
    <recommendedName>
        <fullName evidence="1">Cyclin N-terminal domain-containing protein</fullName>
    </recommendedName>
</protein>
<dbReference type="InterPro" id="IPR036915">
    <property type="entry name" value="Cyclin-like_sf"/>
</dbReference>